<feature type="domain" description="PH" evidence="3">
    <location>
        <begin position="1"/>
        <end position="103"/>
    </location>
</feature>
<dbReference type="Ensembl" id="ENSSLDT00000006506.1">
    <property type="protein sequence ID" value="ENSSLDP00000006291.1"/>
    <property type="gene ID" value="ENSSLDG00000005027.1"/>
</dbReference>
<evidence type="ECO:0000256" key="1">
    <source>
        <dbReference type="ARBA" id="ARBA00022553"/>
    </source>
</evidence>
<dbReference type="GO" id="GO:0042147">
    <property type="term" value="P:retrograde transport, endosome to Golgi"/>
    <property type="evidence" value="ECO:0007669"/>
    <property type="project" value="TreeGrafter"/>
</dbReference>
<dbReference type="GO" id="GO:0001881">
    <property type="term" value="P:receptor recycling"/>
    <property type="evidence" value="ECO:0007669"/>
    <property type="project" value="TreeGrafter"/>
</dbReference>
<dbReference type="InterPro" id="IPR045188">
    <property type="entry name" value="Boi1/Boi2-like"/>
</dbReference>
<dbReference type="STRING" id="1841481.ENSSLDP00000006291"/>
<feature type="transmembrane region" description="Helical" evidence="2">
    <location>
        <begin position="54"/>
        <end position="76"/>
    </location>
</feature>
<dbReference type="GO" id="GO:0005802">
    <property type="term" value="C:trans-Golgi network"/>
    <property type="evidence" value="ECO:0007669"/>
    <property type="project" value="TreeGrafter"/>
</dbReference>
<dbReference type="Gene3D" id="2.30.29.30">
    <property type="entry name" value="Pleckstrin-homology domain (PH domain)/Phosphotyrosine-binding domain (PTB)"/>
    <property type="match status" value="1"/>
</dbReference>
<dbReference type="Pfam" id="PF00169">
    <property type="entry name" value="PH"/>
    <property type="match status" value="1"/>
</dbReference>
<proteinExistence type="predicted"/>
<dbReference type="PANTHER" id="PTHR22902">
    <property type="entry name" value="SESQUIPEDALIAN"/>
    <property type="match status" value="1"/>
</dbReference>
<keyword evidence="1" id="KW-0597">Phosphoprotein</keyword>
<dbReference type="InterPro" id="IPR001849">
    <property type="entry name" value="PH_domain"/>
</dbReference>
<evidence type="ECO:0000259" key="3">
    <source>
        <dbReference type="PROSITE" id="PS50003"/>
    </source>
</evidence>
<keyword evidence="5" id="KW-1185">Reference proteome</keyword>
<feature type="transmembrane region" description="Helical" evidence="2">
    <location>
        <begin position="82"/>
        <end position="101"/>
    </location>
</feature>
<keyword evidence="2" id="KW-0812">Transmembrane</keyword>
<keyword evidence="2" id="KW-0472">Membrane</keyword>
<dbReference type="Ensembl" id="ENSSLDT00000006556.1">
    <property type="protein sequence ID" value="ENSSLDP00000006340.1"/>
    <property type="gene ID" value="ENSSLDG00000005068.1"/>
</dbReference>
<organism evidence="4 5">
    <name type="scientific">Seriola lalandi dorsalis</name>
    <dbReference type="NCBI Taxonomy" id="1841481"/>
    <lineage>
        <taxon>Eukaryota</taxon>
        <taxon>Metazoa</taxon>
        <taxon>Chordata</taxon>
        <taxon>Craniata</taxon>
        <taxon>Vertebrata</taxon>
        <taxon>Euteleostomi</taxon>
        <taxon>Actinopterygii</taxon>
        <taxon>Neopterygii</taxon>
        <taxon>Teleostei</taxon>
        <taxon>Neoteleostei</taxon>
        <taxon>Acanthomorphata</taxon>
        <taxon>Carangaria</taxon>
        <taxon>Carangiformes</taxon>
        <taxon>Carangidae</taxon>
        <taxon>Seriola</taxon>
    </lineage>
</organism>
<sequence>MEGMLYKWTNYISGWQPRWFVLDGGTLSYYDSQEDAWKGCKGSIKISVCEIQGWYCSFCTVYCVLIVHVSLSNFFYCLLNALLTSLSFCLLLYFSSFLRLYTS</sequence>
<dbReference type="PROSITE" id="PS50003">
    <property type="entry name" value="PH_DOMAIN"/>
    <property type="match status" value="1"/>
</dbReference>
<dbReference type="AlphaFoldDB" id="A0A3B4WPG6"/>
<dbReference type="InterPro" id="IPR011993">
    <property type="entry name" value="PH-like_dom_sf"/>
</dbReference>
<evidence type="ECO:0000256" key="2">
    <source>
        <dbReference type="SAM" id="Phobius"/>
    </source>
</evidence>
<dbReference type="GO" id="GO:0055037">
    <property type="term" value="C:recycling endosome"/>
    <property type="evidence" value="ECO:0007669"/>
    <property type="project" value="TreeGrafter"/>
</dbReference>
<dbReference type="SUPFAM" id="SSF50729">
    <property type="entry name" value="PH domain-like"/>
    <property type="match status" value="1"/>
</dbReference>
<evidence type="ECO:0000313" key="4">
    <source>
        <dbReference type="Ensembl" id="ENSSLDP00000006291.1"/>
    </source>
</evidence>
<dbReference type="GO" id="GO:0005829">
    <property type="term" value="C:cytosol"/>
    <property type="evidence" value="ECO:0007669"/>
    <property type="project" value="GOC"/>
</dbReference>
<keyword evidence="2" id="KW-1133">Transmembrane helix</keyword>
<dbReference type="Proteomes" id="UP000261360">
    <property type="component" value="Unplaced"/>
</dbReference>
<dbReference type="GO" id="GO:0005769">
    <property type="term" value="C:early endosome"/>
    <property type="evidence" value="ECO:0007669"/>
    <property type="project" value="TreeGrafter"/>
</dbReference>
<reference evidence="4" key="1">
    <citation type="submission" date="2025-05" db="UniProtKB">
        <authorList>
            <consortium name="Ensembl"/>
        </authorList>
    </citation>
    <scope>IDENTIFICATION</scope>
</reference>
<name>A0A3B4WPG6_SERLL</name>
<protein>
    <recommendedName>
        <fullName evidence="3">PH domain-containing protein</fullName>
    </recommendedName>
</protein>
<evidence type="ECO:0000313" key="5">
    <source>
        <dbReference type="Proteomes" id="UP000261360"/>
    </source>
</evidence>
<dbReference type="GO" id="GO:0007032">
    <property type="term" value="P:endosome organization"/>
    <property type="evidence" value="ECO:0007669"/>
    <property type="project" value="TreeGrafter"/>
</dbReference>
<accession>A0A3B4WPG6</accession>
<dbReference type="GeneTree" id="ENSGT00940000157288"/>
<dbReference type="PANTHER" id="PTHR22902:SF27">
    <property type="entry name" value="PLECKSTRIN HOMOLOGY DOMAIN-CONTAINING FAMILY A MEMBER 3"/>
    <property type="match status" value="1"/>
</dbReference>